<evidence type="ECO:0000256" key="4">
    <source>
        <dbReference type="ARBA" id="ARBA00022519"/>
    </source>
</evidence>
<dbReference type="AlphaFoldDB" id="A0A2H0U9E5"/>
<name>A0A2H0U9E5_9BACT</name>
<dbReference type="Gene3D" id="1.20.81.30">
    <property type="entry name" value="Type II secretion system (T2SS), domain F"/>
    <property type="match status" value="2"/>
</dbReference>
<dbReference type="PRINTS" id="PR00812">
    <property type="entry name" value="BCTERIALGSPF"/>
</dbReference>
<dbReference type="InterPro" id="IPR003004">
    <property type="entry name" value="GspF/PilC"/>
</dbReference>
<evidence type="ECO:0000256" key="7">
    <source>
        <dbReference type="ARBA" id="ARBA00023136"/>
    </source>
</evidence>
<dbReference type="Pfam" id="PF00482">
    <property type="entry name" value="T2SSF"/>
    <property type="match status" value="2"/>
</dbReference>
<dbReference type="InterPro" id="IPR018076">
    <property type="entry name" value="T2SS_GspF_dom"/>
</dbReference>
<dbReference type="GO" id="GO:0005886">
    <property type="term" value="C:plasma membrane"/>
    <property type="evidence" value="ECO:0007669"/>
    <property type="project" value="UniProtKB-SubCell"/>
</dbReference>
<evidence type="ECO:0000259" key="9">
    <source>
        <dbReference type="Pfam" id="PF00482"/>
    </source>
</evidence>
<organism evidence="10 11">
    <name type="scientific">Candidatus Kaiserbacteria bacterium CG10_big_fil_rev_8_21_14_0_10_59_10</name>
    <dbReference type="NCBI Taxonomy" id="1974612"/>
    <lineage>
        <taxon>Bacteria</taxon>
        <taxon>Candidatus Kaiseribacteriota</taxon>
    </lineage>
</organism>
<dbReference type="PANTHER" id="PTHR30012:SF0">
    <property type="entry name" value="TYPE II SECRETION SYSTEM PROTEIN F-RELATED"/>
    <property type="match status" value="1"/>
</dbReference>
<evidence type="ECO:0000256" key="2">
    <source>
        <dbReference type="ARBA" id="ARBA00005745"/>
    </source>
</evidence>
<accession>A0A2H0U9E5</accession>
<protein>
    <recommendedName>
        <fullName evidence="9">Type II secretion system protein GspF domain-containing protein</fullName>
    </recommendedName>
</protein>
<evidence type="ECO:0000313" key="10">
    <source>
        <dbReference type="EMBL" id="PIR82306.1"/>
    </source>
</evidence>
<reference evidence="11" key="1">
    <citation type="submission" date="2017-09" db="EMBL/GenBank/DDBJ databases">
        <title>Depth-based differentiation of microbial function through sediment-hosted aquifers and enrichment of novel symbionts in the deep terrestrial subsurface.</title>
        <authorList>
            <person name="Probst A.J."/>
            <person name="Ladd B."/>
            <person name="Jarett J.K."/>
            <person name="Geller-Mcgrath D.E."/>
            <person name="Sieber C.M.K."/>
            <person name="Emerson J.B."/>
            <person name="Anantharaman K."/>
            <person name="Thomas B.C."/>
            <person name="Malmstrom R."/>
            <person name="Stieglmeier M."/>
            <person name="Klingl A."/>
            <person name="Woyke T."/>
            <person name="Ryan C.M."/>
            <person name="Banfield J.F."/>
        </authorList>
    </citation>
    <scope>NUCLEOTIDE SEQUENCE [LARGE SCALE GENOMIC DNA]</scope>
</reference>
<keyword evidence="5 8" id="KW-0812">Transmembrane</keyword>
<keyword evidence="7 8" id="KW-0472">Membrane</keyword>
<feature type="domain" description="Type II secretion system protein GspF" evidence="9">
    <location>
        <begin position="72"/>
        <end position="194"/>
    </location>
</feature>
<dbReference type="PANTHER" id="PTHR30012">
    <property type="entry name" value="GENERAL SECRETION PATHWAY PROTEIN"/>
    <property type="match status" value="1"/>
</dbReference>
<comment type="similarity">
    <text evidence="2">Belongs to the GSP F family.</text>
</comment>
<feature type="transmembrane region" description="Helical" evidence="8">
    <location>
        <begin position="213"/>
        <end position="240"/>
    </location>
</feature>
<evidence type="ECO:0000313" key="11">
    <source>
        <dbReference type="Proteomes" id="UP000231379"/>
    </source>
</evidence>
<keyword evidence="3" id="KW-1003">Cell membrane</keyword>
<dbReference type="EMBL" id="PFBM01000018">
    <property type="protein sequence ID" value="PIR82306.1"/>
    <property type="molecule type" value="Genomic_DNA"/>
</dbReference>
<keyword evidence="6 8" id="KW-1133">Transmembrane helix</keyword>
<evidence type="ECO:0000256" key="5">
    <source>
        <dbReference type="ARBA" id="ARBA00022692"/>
    </source>
</evidence>
<feature type="transmembrane region" description="Helical" evidence="8">
    <location>
        <begin position="378"/>
        <end position="399"/>
    </location>
</feature>
<dbReference type="FunFam" id="1.20.81.30:FF:000001">
    <property type="entry name" value="Type II secretion system protein F"/>
    <property type="match status" value="2"/>
</dbReference>
<keyword evidence="4" id="KW-0997">Cell inner membrane</keyword>
<sequence length="405" mass="44751">MARFTYTAQRADGEVYTGSATARDRFELYRLVRREGGHIVSLSEDSDTRTWSFSYWSSRISTVSEYEKVLLARNLGAMLASGLALARALSVLERQTRNHKLKSVLAEVSSEVRRGQPLHEALARFPRTFSNLFIAMVRSGEESGDLSGSLLAVSEQMERMYQIKKKVRGALIYPSIIVIAIVVIAVLMMTQVVPTLAETFREMDADLPLSTQTIIAISDFLVEYTSLALILFLLVSVGAYMSLRSSTGRRLAERVLLMTPVIGMLVREVNAARTTRTLSSLLSAGVDVMGSLEIVGSVVQNSHFREVIRAAGLAVGKGEPLSSVFARREDLYPAYVGEMIAVGEETGQLTEMLKRLAVHYEDEVDRKTKDLSTIIEPFLMLLVGGAVGFFALAMITPIYEMSQNI</sequence>
<feature type="transmembrane region" description="Helical" evidence="8">
    <location>
        <begin position="170"/>
        <end position="193"/>
    </location>
</feature>
<comment type="caution">
    <text evidence="10">The sequence shown here is derived from an EMBL/GenBank/DDBJ whole genome shotgun (WGS) entry which is preliminary data.</text>
</comment>
<evidence type="ECO:0000256" key="3">
    <source>
        <dbReference type="ARBA" id="ARBA00022475"/>
    </source>
</evidence>
<dbReference type="InterPro" id="IPR042094">
    <property type="entry name" value="T2SS_GspF_sf"/>
</dbReference>
<proteinExistence type="inferred from homology"/>
<evidence type="ECO:0000256" key="1">
    <source>
        <dbReference type="ARBA" id="ARBA00004429"/>
    </source>
</evidence>
<evidence type="ECO:0000256" key="6">
    <source>
        <dbReference type="ARBA" id="ARBA00022989"/>
    </source>
</evidence>
<evidence type="ECO:0000256" key="8">
    <source>
        <dbReference type="SAM" id="Phobius"/>
    </source>
</evidence>
<gene>
    <name evidence="10" type="ORF">COU20_03015</name>
</gene>
<feature type="domain" description="Type II secretion system protein GspF" evidence="9">
    <location>
        <begin position="275"/>
        <end position="397"/>
    </location>
</feature>
<comment type="subcellular location">
    <subcellularLocation>
        <location evidence="1">Cell inner membrane</location>
        <topology evidence="1">Multi-pass membrane protein</topology>
    </subcellularLocation>
</comment>
<dbReference type="Proteomes" id="UP000231379">
    <property type="component" value="Unassembled WGS sequence"/>
</dbReference>